<dbReference type="InterPro" id="IPR029063">
    <property type="entry name" value="SAM-dependent_MTases_sf"/>
</dbReference>
<accession>A0A4D7QH99</accession>
<dbReference type="PANTHER" id="PTHR43464:SF92">
    <property type="entry name" value="SLR1071 PROTEIN"/>
    <property type="match status" value="1"/>
</dbReference>
<dbReference type="AlphaFoldDB" id="A0A4D7QH99"/>
<dbReference type="CDD" id="cd02440">
    <property type="entry name" value="AdoMet_MTases"/>
    <property type="match status" value="1"/>
</dbReference>
<proteinExistence type="predicted"/>
<name>A0A4D7QH99_9HYPH</name>
<evidence type="ECO:0000313" key="3">
    <source>
        <dbReference type="Proteomes" id="UP000298588"/>
    </source>
</evidence>
<dbReference type="SUPFAM" id="SSF53335">
    <property type="entry name" value="S-adenosyl-L-methionine-dependent methyltransferases"/>
    <property type="match status" value="1"/>
</dbReference>
<dbReference type="PANTHER" id="PTHR43464">
    <property type="entry name" value="METHYLTRANSFERASE"/>
    <property type="match status" value="1"/>
</dbReference>
<dbReference type="Pfam" id="PF08242">
    <property type="entry name" value="Methyltransf_12"/>
    <property type="match status" value="1"/>
</dbReference>
<dbReference type="Proteomes" id="UP000298588">
    <property type="component" value="Chromosome"/>
</dbReference>
<dbReference type="KEGG" id="paqt:E8L99_11125"/>
<gene>
    <name evidence="2" type="ORF">E8L99_11125</name>
</gene>
<dbReference type="GO" id="GO:0008168">
    <property type="term" value="F:methyltransferase activity"/>
    <property type="evidence" value="ECO:0007669"/>
    <property type="project" value="UniProtKB-KW"/>
</dbReference>
<protein>
    <submittedName>
        <fullName evidence="2">Class I SAM-dependent methyltransferase</fullName>
    </submittedName>
</protein>
<feature type="domain" description="Methyltransferase type 12" evidence="1">
    <location>
        <begin position="47"/>
        <end position="143"/>
    </location>
</feature>
<dbReference type="EMBL" id="CP039865">
    <property type="protein sequence ID" value="QCK86265.1"/>
    <property type="molecule type" value="Genomic_DNA"/>
</dbReference>
<dbReference type="OrthoDB" id="7348755at2"/>
<dbReference type="GO" id="GO:0032259">
    <property type="term" value="P:methylation"/>
    <property type="evidence" value="ECO:0007669"/>
    <property type="project" value="UniProtKB-KW"/>
</dbReference>
<reference evidence="2 3" key="1">
    <citation type="submission" date="2019-04" db="EMBL/GenBank/DDBJ databases">
        <title>Phreatobacter aquaticus sp. nov.</title>
        <authorList>
            <person name="Choi A."/>
            <person name="Baek K."/>
        </authorList>
    </citation>
    <scope>NUCLEOTIDE SEQUENCE [LARGE SCALE GENOMIC DNA]</scope>
    <source>
        <strain evidence="2 3">NMCR1094</strain>
    </source>
</reference>
<sequence length="207" mass="21919">MTVGLNASTAGYAEEADRLAVQYESIAFADVHALVLPFFPATPADVLDVGAGTGRDAAALAALGHRLVAAEPTAELRAHGERLHAAHPIVWLDDGLPDLAGTRALGRRFDLILLTAVLMHLDEGDRQTAMAVLAGLLKPGGRLILSLRHGPVPPGRQMFDVPADEVTAVGRRHGLVERHRATRGDMFDRGGVSWSHLVLETPVGGAM</sequence>
<dbReference type="Gene3D" id="3.40.50.150">
    <property type="entry name" value="Vaccinia Virus protein VP39"/>
    <property type="match status" value="1"/>
</dbReference>
<organism evidence="2 3">
    <name type="scientific">Phreatobacter aquaticus</name>
    <dbReference type="NCBI Taxonomy" id="2570229"/>
    <lineage>
        <taxon>Bacteria</taxon>
        <taxon>Pseudomonadati</taxon>
        <taxon>Pseudomonadota</taxon>
        <taxon>Alphaproteobacteria</taxon>
        <taxon>Hyphomicrobiales</taxon>
        <taxon>Phreatobacteraceae</taxon>
        <taxon>Phreatobacter</taxon>
    </lineage>
</organism>
<keyword evidence="2" id="KW-0808">Transferase</keyword>
<evidence type="ECO:0000313" key="2">
    <source>
        <dbReference type="EMBL" id="QCK86265.1"/>
    </source>
</evidence>
<dbReference type="InterPro" id="IPR013217">
    <property type="entry name" value="Methyltransf_12"/>
</dbReference>
<dbReference type="RefSeq" id="WP_137099597.1">
    <property type="nucleotide sequence ID" value="NZ_CP039865.1"/>
</dbReference>
<keyword evidence="2" id="KW-0489">Methyltransferase</keyword>
<keyword evidence="3" id="KW-1185">Reference proteome</keyword>
<evidence type="ECO:0000259" key="1">
    <source>
        <dbReference type="Pfam" id="PF08242"/>
    </source>
</evidence>